<protein>
    <submittedName>
        <fullName evidence="2">Class I SAM-dependent methyltransferase</fullName>
    </submittedName>
</protein>
<keyword evidence="2" id="KW-0489">Methyltransferase</keyword>
<sequence>MKEKWDARYAAHEHLYGSAPNAFIAKMVAKLDFSGTSLAIAEGEGRNALYILEDAMRHNRPMTMLLQDYSSVGLTKAKARAESMGLTIETQCIDLNDAAWPSQHYDNVFCVFGHFEPALKDKTLRGIRESLKHEGWFVGEVYSTAQLAYKTGGPPVAELLYDVEDFLAVFANDRIHHLFLGEVIRSEGDLHNGLCHVIQFAIQVKKD</sequence>
<dbReference type="RefSeq" id="WP_213404259.1">
    <property type="nucleotide sequence ID" value="NZ_JAGIBT010000012.1"/>
</dbReference>
<dbReference type="Pfam" id="PF13649">
    <property type="entry name" value="Methyltransf_25"/>
    <property type="match status" value="1"/>
</dbReference>
<dbReference type="GO" id="GO:0008168">
    <property type="term" value="F:methyltransferase activity"/>
    <property type="evidence" value="ECO:0007669"/>
    <property type="project" value="UniProtKB-KW"/>
</dbReference>
<dbReference type="SUPFAM" id="SSF53335">
    <property type="entry name" value="S-adenosyl-L-methionine-dependent methyltransferases"/>
    <property type="match status" value="1"/>
</dbReference>
<proteinExistence type="predicted"/>
<evidence type="ECO:0000313" key="3">
    <source>
        <dbReference type="Proteomes" id="UP000680020"/>
    </source>
</evidence>
<feature type="domain" description="Methyltransferase" evidence="1">
    <location>
        <begin position="39"/>
        <end position="135"/>
    </location>
</feature>
<comment type="caution">
    <text evidence="2">The sequence shown here is derived from an EMBL/GenBank/DDBJ whole genome shotgun (WGS) entry which is preliminary data.</text>
</comment>
<evidence type="ECO:0000313" key="2">
    <source>
        <dbReference type="EMBL" id="MBS7825310.1"/>
    </source>
</evidence>
<evidence type="ECO:0000259" key="1">
    <source>
        <dbReference type="Pfam" id="PF13649"/>
    </source>
</evidence>
<dbReference type="InterPro" id="IPR041698">
    <property type="entry name" value="Methyltransf_25"/>
</dbReference>
<accession>A0AB35BYC6</accession>
<reference evidence="2" key="1">
    <citation type="submission" date="2021-03" db="EMBL/GenBank/DDBJ databases">
        <title>Identification and antibiotic profiling of Wohlfahrtiimonas chitiniclastica, an underestimated human pathogen.</title>
        <authorList>
            <person name="Kopf A."/>
            <person name="Bunk B."/>
            <person name="Coldewey S."/>
            <person name="Gunzer F."/>
            <person name="Riedel T."/>
            <person name="Schroettner P."/>
        </authorList>
    </citation>
    <scope>NUCLEOTIDE SEQUENCE</scope>
    <source>
        <strain evidence="2">DSM 100917</strain>
    </source>
</reference>
<gene>
    <name evidence="2" type="ORF">J7561_08865</name>
</gene>
<organism evidence="2 3">
    <name type="scientific">Wohlfahrtiimonas chitiniclastica</name>
    <dbReference type="NCBI Taxonomy" id="400946"/>
    <lineage>
        <taxon>Bacteria</taxon>
        <taxon>Pseudomonadati</taxon>
        <taxon>Pseudomonadota</taxon>
        <taxon>Gammaproteobacteria</taxon>
        <taxon>Cardiobacteriales</taxon>
        <taxon>Ignatzschineriaceae</taxon>
        <taxon>Wohlfahrtiimonas</taxon>
    </lineage>
</organism>
<dbReference type="GO" id="GO:0032259">
    <property type="term" value="P:methylation"/>
    <property type="evidence" value="ECO:0007669"/>
    <property type="project" value="UniProtKB-KW"/>
</dbReference>
<dbReference type="InterPro" id="IPR029063">
    <property type="entry name" value="SAM-dependent_MTases_sf"/>
</dbReference>
<dbReference type="AlphaFoldDB" id="A0AB35BYC6"/>
<name>A0AB35BYC6_9GAMM</name>
<keyword evidence="2" id="KW-0808">Transferase</keyword>
<dbReference type="Proteomes" id="UP000680020">
    <property type="component" value="Unassembled WGS sequence"/>
</dbReference>
<dbReference type="Gene3D" id="3.40.50.150">
    <property type="entry name" value="Vaccinia Virus protein VP39"/>
    <property type="match status" value="1"/>
</dbReference>
<dbReference type="EMBL" id="JAGIBU010000010">
    <property type="protein sequence ID" value="MBS7825310.1"/>
    <property type="molecule type" value="Genomic_DNA"/>
</dbReference>